<accession>A0A2C6KAU4</accession>
<keyword evidence="3" id="KW-1185">Reference proteome</keyword>
<feature type="region of interest" description="Disordered" evidence="1">
    <location>
        <begin position="1"/>
        <end position="39"/>
    </location>
</feature>
<evidence type="ECO:0000256" key="1">
    <source>
        <dbReference type="SAM" id="MobiDB-lite"/>
    </source>
</evidence>
<sequence>MSSSGSTSKLGEKRPRSGRVVGGEQSSIPREATPPRRVSLPERHAMEELALGQYNRGRNLTADGSEAKRFDLTEEPDAEDLSWTAGYGAGTEVDKNQIRMD</sequence>
<evidence type="ECO:0000313" key="3">
    <source>
        <dbReference type="Proteomes" id="UP000221165"/>
    </source>
</evidence>
<comment type="caution">
    <text evidence="2">The sequence shown here is derived from an EMBL/GenBank/DDBJ whole genome shotgun (WGS) entry which is preliminary data.</text>
</comment>
<dbReference type="EMBL" id="MIGC01002177">
    <property type="protein sequence ID" value="PHJ21531.1"/>
    <property type="molecule type" value="Genomic_DNA"/>
</dbReference>
<organism evidence="2 3">
    <name type="scientific">Cystoisospora suis</name>
    <dbReference type="NCBI Taxonomy" id="483139"/>
    <lineage>
        <taxon>Eukaryota</taxon>
        <taxon>Sar</taxon>
        <taxon>Alveolata</taxon>
        <taxon>Apicomplexa</taxon>
        <taxon>Conoidasida</taxon>
        <taxon>Coccidia</taxon>
        <taxon>Eucoccidiorida</taxon>
        <taxon>Eimeriorina</taxon>
        <taxon>Sarcocystidae</taxon>
        <taxon>Cystoisospora</taxon>
    </lineage>
</organism>
<dbReference type="VEuPathDB" id="ToxoDB:CSUI_004626"/>
<name>A0A2C6KAU4_9APIC</name>
<dbReference type="Proteomes" id="UP000221165">
    <property type="component" value="Unassembled WGS sequence"/>
</dbReference>
<dbReference type="AlphaFoldDB" id="A0A2C6KAU4"/>
<dbReference type="GeneID" id="94428023"/>
<feature type="non-terminal residue" evidence="2">
    <location>
        <position position="101"/>
    </location>
</feature>
<proteinExistence type="predicted"/>
<dbReference type="RefSeq" id="XP_067923213.1">
    <property type="nucleotide sequence ID" value="XM_068064812.1"/>
</dbReference>
<evidence type="ECO:0000313" key="2">
    <source>
        <dbReference type="EMBL" id="PHJ21531.1"/>
    </source>
</evidence>
<reference evidence="2 3" key="1">
    <citation type="journal article" date="2017" name="Int. J. Parasitol.">
        <title>The genome of the protozoan parasite Cystoisospora suis and a reverse vaccinology approach to identify vaccine candidates.</title>
        <authorList>
            <person name="Palmieri N."/>
            <person name="Shrestha A."/>
            <person name="Ruttkowski B."/>
            <person name="Beck T."/>
            <person name="Vogl C."/>
            <person name="Tomley F."/>
            <person name="Blake D.P."/>
            <person name="Joachim A."/>
        </authorList>
    </citation>
    <scope>NUCLEOTIDE SEQUENCE [LARGE SCALE GENOMIC DNA]</scope>
    <source>
        <strain evidence="2 3">Wien I</strain>
    </source>
</reference>
<protein>
    <submittedName>
        <fullName evidence="2">Uncharacterized protein</fullName>
    </submittedName>
</protein>
<gene>
    <name evidence="2" type="ORF">CSUI_004626</name>
</gene>